<dbReference type="Proteomes" id="UP001222325">
    <property type="component" value="Unassembled WGS sequence"/>
</dbReference>
<reference evidence="2" key="1">
    <citation type="submission" date="2023-03" db="EMBL/GenBank/DDBJ databases">
        <title>Massive genome expansion in bonnet fungi (Mycena s.s.) driven by repeated elements and novel gene families across ecological guilds.</title>
        <authorList>
            <consortium name="Lawrence Berkeley National Laboratory"/>
            <person name="Harder C.B."/>
            <person name="Miyauchi S."/>
            <person name="Viragh M."/>
            <person name="Kuo A."/>
            <person name="Thoen E."/>
            <person name="Andreopoulos B."/>
            <person name="Lu D."/>
            <person name="Skrede I."/>
            <person name="Drula E."/>
            <person name="Henrissat B."/>
            <person name="Morin E."/>
            <person name="Kohler A."/>
            <person name="Barry K."/>
            <person name="LaButti K."/>
            <person name="Morin E."/>
            <person name="Salamov A."/>
            <person name="Lipzen A."/>
            <person name="Mereny Z."/>
            <person name="Hegedus B."/>
            <person name="Baldrian P."/>
            <person name="Stursova M."/>
            <person name="Weitz H."/>
            <person name="Taylor A."/>
            <person name="Grigoriev I.V."/>
            <person name="Nagy L.G."/>
            <person name="Martin F."/>
            <person name="Kauserud H."/>
        </authorList>
    </citation>
    <scope>NUCLEOTIDE SEQUENCE</scope>
    <source>
        <strain evidence="2">CBHHK173m</strain>
    </source>
</reference>
<evidence type="ECO:0000256" key="1">
    <source>
        <dbReference type="SAM" id="MobiDB-lite"/>
    </source>
</evidence>
<accession>A0AAD6UIZ7</accession>
<feature type="compositionally biased region" description="Basic and acidic residues" evidence="1">
    <location>
        <begin position="210"/>
        <end position="226"/>
    </location>
</feature>
<proteinExistence type="predicted"/>
<gene>
    <name evidence="2" type="ORF">B0H15DRAFT_943930</name>
</gene>
<comment type="caution">
    <text evidence="2">The sequence shown here is derived from an EMBL/GenBank/DDBJ whole genome shotgun (WGS) entry which is preliminary data.</text>
</comment>
<evidence type="ECO:0000313" key="2">
    <source>
        <dbReference type="EMBL" id="KAJ7100613.1"/>
    </source>
</evidence>
<sequence>MMIRSAWSAPSHAPTGSVARAPFILSADEFPALGRPDAGSKRGAGADEGDSGSTEAQLAGMPAAQEGPARGRYGDGLAAPEKRASSAFQQKRLSEEEKMALEERRRKVREGRVGRKMTGEREVDAGHCCEVPPAGTTDSTKASQDVGNVSERETADETREGGAAQSALGDDACGASPQIPEEGGGGSAAGESKPERASGVHIFQQPKLTAADRERMEERKARLAERARRRASGDGGVAVRVN</sequence>
<feature type="compositionally biased region" description="Basic and acidic residues" evidence="1">
    <location>
        <begin position="150"/>
        <end position="160"/>
    </location>
</feature>
<evidence type="ECO:0000313" key="3">
    <source>
        <dbReference type="Proteomes" id="UP001222325"/>
    </source>
</evidence>
<name>A0AAD6UIZ7_9AGAR</name>
<feature type="compositionally biased region" description="Polar residues" evidence="1">
    <location>
        <begin position="136"/>
        <end position="147"/>
    </location>
</feature>
<feature type="compositionally biased region" description="Basic and acidic residues" evidence="1">
    <location>
        <begin position="92"/>
        <end position="127"/>
    </location>
</feature>
<feature type="region of interest" description="Disordered" evidence="1">
    <location>
        <begin position="30"/>
        <end position="242"/>
    </location>
</feature>
<organism evidence="2 3">
    <name type="scientific">Mycena belliarum</name>
    <dbReference type="NCBI Taxonomy" id="1033014"/>
    <lineage>
        <taxon>Eukaryota</taxon>
        <taxon>Fungi</taxon>
        <taxon>Dikarya</taxon>
        <taxon>Basidiomycota</taxon>
        <taxon>Agaricomycotina</taxon>
        <taxon>Agaricomycetes</taxon>
        <taxon>Agaricomycetidae</taxon>
        <taxon>Agaricales</taxon>
        <taxon>Marasmiineae</taxon>
        <taxon>Mycenaceae</taxon>
        <taxon>Mycena</taxon>
    </lineage>
</organism>
<dbReference type="AlphaFoldDB" id="A0AAD6UIZ7"/>
<protein>
    <submittedName>
        <fullName evidence="2">Uncharacterized protein</fullName>
    </submittedName>
</protein>
<keyword evidence="3" id="KW-1185">Reference proteome</keyword>
<dbReference type="EMBL" id="JARJCN010000005">
    <property type="protein sequence ID" value="KAJ7100613.1"/>
    <property type="molecule type" value="Genomic_DNA"/>
</dbReference>